<protein>
    <submittedName>
        <fullName evidence="2">Uncharacterized protein</fullName>
    </submittedName>
</protein>
<reference evidence="2" key="1">
    <citation type="submission" date="2020-07" db="EMBL/GenBank/DDBJ databases">
        <title>Huge and variable diversity of episymbiotic CPR bacteria and DPANN archaea in groundwater ecosystems.</title>
        <authorList>
            <person name="He C.Y."/>
            <person name="Keren R."/>
            <person name="Whittaker M."/>
            <person name="Farag I.F."/>
            <person name="Doudna J."/>
            <person name="Cate J.H.D."/>
            <person name="Banfield J.F."/>
        </authorList>
    </citation>
    <scope>NUCLEOTIDE SEQUENCE</scope>
    <source>
        <strain evidence="2">NC_groundwater_17_Pr7_B-0.1um_64_12</strain>
    </source>
</reference>
<gene>
    <name evidence="2" type="ORF">HYR64_04185</name>
</gene>
<comment type="caution">
    <text evidence="2">The sequence shown here is derived from an EMBL/GenBank/DDBJ whole genome shotgun (WGS) entry which is preliminary data.</text>
</comment>
<evidence type="ECO:0000313" key="2">
    <source>
        <dbReference type="EMBL" id="MBI1756289.1"/>
    </source>
</evidence>
<accession>A0A931LS37</accession>
<feature type="transmembrane region" description="Helical" evidence="1">
    <location>
        <begin position="125"/>
        <end position="141"/>
    </location>
</feature>
<dbReference type="EMBL" id="JACOSL010000027">
    <property type="protein sequence ID" value="MBI1756289.1"/>
    <property type="molecule type" value="Genomic_DNA"/>
</dbReference>
<feature type="transmembrane region" description="Helical" evidence="1">
    <location>
        <begin position="70"/>
        <end position="93"/>
    </location>
</feature>
<sequence length="149" mass="16511">MMPAGIRLIAYSHFFVSSVLLFLLTVALLATALVTLNGQRMGIWSTKAVVSSASQFLSLKNVKTHESQQAIIVVGVWVVGILLNSFIGFRLLAGSRLGWWASLACLAALAWPFARFSLQTGVREFLWLGLPPLLAMLYLLLPKTRRLYF</sequence>
<keyword evidence="1" id="KW-0812">Transmembrane</keyword>
<keyword evidence="1" id="KW-1133">Transmembrane helix</keyword>
<proteinExistence type="predicted"/>
<feature type="transmembrane region" description="Helical" evidence="1">
    <location>
        <begin position="99"/>
        <end position="118"/>
    </location>
</feature>
<dbReference type="Proteomes" id="UP000727962">
    <property type="component" value="Unassembled WGS sequence"/>
</dbReference>
<organism evidence="2 3">
    <name type="scientific">Fimbriimonas ginsengisoli</name>
    <dbReference type="NCBI Taxonomy" id="1005039"/>
    <lineage>
        <taxon>Bacteria</taxon>
        <taxon>Bacillati</taxon>
        <taxon>Armatimonadota</taxon>
        <taxon>Fimbriimonadia</taxon>
        <taxon>Fimbriimonadales</taxon>
        <taxon>Fimbriimonadaceae</taxon>
        <taxon>Fimbriimonas</taxon>
    </lineage>
</organism>
<dbReference type="AlphaFoldDB" id="A0A931LS37"/>
<name>A0A931LS37_FIMGI</name>
<evidence type="ECO:0000313" key="3">
    <source>
        <dbReference type="Proteomes" id="UP000727962"/>
    </source>
</evidence>
<keyword evidence="1" id="KW-0472">Membrane</keyword>
<evidence type="ECO:0000256" key="1">
    <source>
        <dbReference type="SAM" id="Phobius"/>
    </source>
</evidence>
<feature type="transmembrane region" description="Helical" evidence="1">
    <location>
        <begin position="12"/>
        <end position="36"/>
    </location>
</feature>